<comment type="caution">
    <text evidence="1">The sequence shown here is derived from an EMBL/GenBank/DDBJ whole genome shotgun (WGS) entry which is preliminary data.</text>
</comment>
<evidence type="ECO:0000313" key="1">
    <source>
        <dbReference type="EMBL" id="KAK5794023.1"/>
    </source>
</evidence>
<gene>
    <name evidence="1" type="ORF">PVK06_035214</name>
</gene>
<dbReference type="Proteomes" id="UP001358586">
    <property type="component" value="Chromosome 10"/>
</dbReference>
<dbReference type="PANTHER" id="PTHR35317">
    <property type="entry name" value="OS04G0629600 PROTEIN"/>
    <property type="match status" value="1"/>
</dbReference>
<evidence type="ECO:0000313" key="2">
    <source>
        <dbReference type="Proteomes" id="UP001358586"/>
    </source>
</evidence>
<proteinExistence type="predicted"/>
<dbReference type="PANTHER" id="PTHR35317:SF31">
    <property type="entry name" value="DUF4219 DOMAIN-CONTAINING PROTEIN"/>
    <property type="match status" value="1"/>
</dbReference>
<protein>
    <submittedName>
        <fullName evidence="1">Uncharacterized protein</fullName>
    </submittedName>
</protein>
<organism evidence="1 2">
    <name type="scientific">Gossypium arboreum</name>
    <name type="common">Tree cotton</name>
    <name type="synonym">Gossypium nanking</name>
    <dbReference type="NCBI Taxonomy" id="29729"/>
    <lineage>
        <taxon>Eukaryota</taxon>
        <taxon>Viridiplantae</taxon>
        <taxon>Streptophyta</taxon>
        <taxon>Embryophyta</taxon>
        <taxon>Tracheophyta</taxon>
        <taxon>Spermatophyta</taxon>
        <taxon>Magnoliopsida</taxon>
        <taxon>eudicotyledons</taxon>
        <taxon>Gunneridae</taxon>
        <taxon>Pentapetalae</taxon>
        <taxon>rosids</taxon>
        <taxon>malvids</taxon>
        <taxon>Malvales</taxon>
        <taxon>Malvaceae</taxon>
        <taxon>Malvoideae</taxon>
        <taxon>Gossypium</taxon>
    </lineage>
</organism>
<accession>A0ABR0NG90</accession>
<dbReference type="EMBL" id="JARKNE010000010">
    <property type="protein sequence ID" value="KAK5794023.1"/>
    <property type="molecule type" value="Genomic_DNA"/>
</dbReference>
<sequence>MLGVEPQLSFPLPSMLTTGPVVDDIEPPPLRANPTIAQIRQHSDKRAKKQLINLKRDFGNLKMKEAEIVKQYVDMIMVVVNSIRLLKDQFGDSRVVEKVITTLLKRYK</sequence>
<name>A0ABR0NG90_GOSAR</name>
<keyword evidence="2" id="KW-1185">Reference proteome</keyword>
<reference evidence="1 2" key="1">
    <citation type="submission" date="2023-03" db="EMBL/GenBank/DDBJ databases">
        <title>WGS of Gossypium arboreum.</title>
        <authorList>
            <person name="Yu D."/>
        </authorList>
    </citation>
    <scope>NUCLEOTIDE SEQUENCE [LARGE SCALE GENOMIC DNA]</scope>
    <source>
        <tissue evidence="1">Leaf</tissue>
    </source>
</reference>